<organism evidence="2 3">
    <name type="scientific">Acrodontium crateriforme</name>
    <dbReference type="NCBI Taxonomy" id="150365"/>
    <lineage>
        <taxon>Eukaryota</taxon>
        <taxon>Fungi</taxon>
        <taxon>Dikarya</taxon>
        <taxon>Ascomycota</taxon>
        <taxon>Pezizomycotina</taxon>
        <taxon>Dothideomycetes</taxon>
        <taxon>Dothideomycetidae</taxon>
        <taxon>Mycosphaerellales</taxon>
        <taxon>Teratosphaeriaceae</taxon>
        <taxon>Acrodontium</taxon>
    </lineage>
</organism>
<protein>
    <recommendedName>
        <fullName evidence="1">Calcineurin-like phosphoesterase domain-containing protein</fullName>
    </recommendedName>
</protein>
<dbReference type="PANTHER" id="PTHR12905:SF16">
    <property type="entry name" value="SER_THR PROTEIN PHOSPHATASE FAMILY PROTEIN (AFU_ORTHOLOGUE AFUA_1G06000)"/>
    <property type="match status" value="1"/>
</dbReference>
<dbReference type="InterPro" id="IPR029052">
    <property type="entry name" value="Metallo-depent_PP-like"/>
</dbReference>
<dbReference type="Gene3D" id="3.60.21.10">
    <property type="match status" value="1"/>
</dbReference>
<dbReference type="Pfam" id="PF00149">
    <property type="entry name" value="Metallophos"/>
    <property type="match status" value="1"/>
</dbReference>
<sequence length="306" mass="34091">MQSEPCVVPTTITNSRRKVRFVLCADTHNAKPGEGFSLPQGDILIHAGDLTNQGTYAELQKALDCIVKADFKTKIIVAGNHDISLDTDYKIKYEEGWKVDSEEVEKCLELFECRSEFIYLRHSSVKVQLPGEDISVNIFGSPYSPDQSKQNWAFQYSEEQAEDLWSAIPADTDILITHTPPLGHCDRSAHWKDGGCSYLTKALERIKPSLHVCGHCHEGRGAEIIDWKSSAQESNDKSVTKWIDPGVGNKKQSLLNLVDIPLNDQSGSCKQTAIVNASIMAKSWGHGAKAFNKPVVIDIELPRRRE</sequence>
<dbReference type="AlphaFoldDB" id="A0AAQ3LYS8"/>
<accession>A0AAQ3LYS8</accession>
<dbReference type="InterPro" id="IPR004843">
    <property type="entry name" value="Calcineurin-like_PHP"/>
</dbReference>
<evidence type="ECO:0000259" key="1">
    <source>
        <dbReference type="Pfam" id="PF00149"/>
    </source>
</evidence>
<dbReference type="EMBL" id="CP138581">
    <property type="protein sequence ID" value="WPG98458.1"/>
    <property type="molecule type" value="Genomic_DNA"/>
</dbReference>
<dbReference type="PANTHER" id="PTHR12905">
    <property type="entry name" value="METALLOPHOSPHOESTERASE"/>
    <property type="match status" value="1"/>
</dbReference>
<evidence type="ECO:0000313" key="2">
    <source>
        <dbReference type="EMBL" id="WPG98458.1"/>
    </source>
</evidence>
<proteinExistence type="predicted"/>
<keyword evidence="3" id="KW-1185">Reference proteome</keyword>
<dbReference type="SUPFAM" id="SSF56300">
    <property type="entry name" value="Metallo-dependent phosphatases"/>
    <property type="match status" value="1"/>
</dbReference>
<gene>
    <name evidence="2" type="ORF">R9X50_00124900</name>
</gene>
<feature type="domain" description="Calcineurin-like phosphoesterase" evidence="1">
    <location>
        <begin position="21"/>
        <end position="218"/>
    </location>
</feature>
<dbReference type="Proteomes" id="UP001303373">
    <property type="component" value="Chromosome 2"/>
</dbReference>
<reference evidence="2 3" key="1">
    <citation type="submission" date="2023-11" db="EMBL/GenBank/DDBJ databases">
        <title>An acidophilic fungus is an integral part of prey digestion in a carnivorous sundew plant.</title>
        <authorList>
            <person name="Tsai I.J."/>
        </authorList>
    </citation>
    <scope>NUCLEOTIDE SEQUENCE [LARGE SCALE GENOMIC DNA]</scope>
    <source>
        <strain evidence="2">169a</strain>
    </source>
</reference>
<evidence type="ECO:0000313" key="3">
    <source>
        <dbReference type="Proteomes" id="UP001303373"/>
    </source>
</evidence>
<dbReference type="InterPro" id="IPR051693">
    <property type="entry name" value="UPF0046_metallophosphoest"/>
</dbReference>
<dbReference type="CDD" id="cd07379">
    <property type="entry name" value="MPP_239FB"/>
    <property type="match status" value="1"/>
</dbReference>
<dbReference type="GO" id="GO:0016787">
    <property type="term" value="F:hydrolase activity"/>
    <property type="evidence" value="ECO:0007669"/>
    <property type="project" value="InterPro"/>
</dbReference>
<name>A0AAQ3LYS8_9PEZI</name>